<feature type="binding site" description="axial binding residue" evidence="8">
    <location>
        <position position="459"/>
    </location>
    <ligand>
        <name>heme</name>
        <dbReference type="ChEBI" id="CHEBI:30413"/>
    </ligand>
    <ligandPart>
        <name>Fe</name>
        <dbReference type="ChEBI" id="CHEBI:18248"/>
    </ligandPart>
</feature>
<evidence type="ECO:0000256" key="2">
    <source>
        <dbReference type="ARBA" id="ARBA00010617"/>
    </source>
</evidence>
<reference evidence="11" key="1">
    <citation type="journal article" date="2020" name="Phytopathology">
        <title>Genome Sequence Resources of Colletotrichum truncatum, C. plurivorum, C. musicola, and C. sojae: Four Species Pathogenic to Soybean (Glycine max).</title>
        <authorList>
            <person name="Rogerio F."/>
            <person name="Boufleur T.R."/>
            <person name="Ciampi-Guillardi M."/>
            <person name="Sukno S.A."/>
            <person name="Thon M.R."/>
            <person name="Massola Junior N.S."/>
            <person name="Baroncelli R."/>
        </authorList>
    </citation>
    <scope>NUCLEOTIDE SEQUENCE</scope>
    <source>
        <strain evidence="11">LFN0074</strain>
    </source>
</reference>
<dbReference type="PRINTS" id="PR00385">
    <property type="entry name" value="P450"/>
</dbReference>
<dbReference type="InterPro" id="IPR017972">
    <property type="entry name" value="Cyt_P450_CS"/>
</dbReference>
<evidence type="ECO:0000256" key="10">
    <source>
        <dbReference type="SAM" id="SignalP"/>
    </source>
</evidence>
<keyword evidence="7 9" id="KW-0503">Monooxygenase</keyword>
<dbReference type="InterPro" id="IPR050121">
    <property type="entry name" value="Cytochrome_P450_monoxygenase"/>
</dbReference>
<dbReference type="AlphaFoldDB" id="A0A8H6IYE3"/>
<comment type="cofactor">
    <cofactor evidence="1 8">
        <name>heme</name>
        <dbReference type="ChEBI" id="CHEBI:30413"/>
    </cofactor>
</comment>
<organism evidence="11 12">
    <name type="scientific">Colletotrichum musicola</name>
    <dbReference type="NCBI Taxonomy" id="2175873"/>
    <lineage>
        <taxon>Eukaryota</taxon>
        <taxon>Fungi</taxon>
        <taxon>Dikarya</taxon>
        <taxon>Ascomycota</taxon>
        <taxon>Pezizomycotina</taxon>
        <taxon>Sordariomycetes</taxon>
        <taxon>Hypocreomycetidae</taxon>
        <taxon>Glomerellales</taxon>
        <taxon>Glomerellaceae</taxon>
        <taxon>Colletotrichum</taxon>
        <taxon>Colletotrichum orchidearum species complex</taxon>
    </lineage>
</organism>
<name>A0A8H6IYE3_9PEZI</name>
<accession>A0A8H6IYE3</accession>
<keyword evidence="12" id="KW-1185">Reference proteome</keyword>
<evidence type="ECO:0000256" key="3">
    <source>
        <dbReference type="ARBA" id="ARBA00022617"/>
    </source>
</evidence>
<comment type="caution">
    <text evidence="11">The sequence shown here is derived from an EMBL/GenBank/DDBJ whole genome shotgun (WGS) entry which is preliminary data.</text>
</comment>
<gene>
    <name evidence="11" type="ORF">CMUS01_15294</name>
</gene>
<dbReference type="InterPro" id="IPR002401">
    <property type="entry name" value="Cyt_P450_E_grp-I"/>
</dbReference>
<dbReference type="GO" id="GO:0004497">
    <property type="term" value="F:monooxygenase activity"/>
    <property type="evidence" value="ECO:0007669"/>
    <property type="project" value="UniProtKB-KW"/>
</dbReference>
<feature type="signal peptide" evidence="10">
    <location>
        <begin position="1"/>
        <end position="17"/>
    </location>
</feature>
<evidence type="ECO:0000313" key="11">
    <source>
        <dbReference type="EMBL" id="KAF6802656.1"/>
    </source>
</evidence>
<dbReference type="Gene3D" id="1.10.630.10">
    <property type="entry name" value="Cytochrome P450"/>
    <property type="match status" value="1"/>
</dbReference>
<keyword evidence="3 8" id="KW-0349">Heme</keyword>
<dbReference type="InterPro" id="IPR036396">
    <property type="entry name" value="Cyt_P450_sf"/>
</dbReference>
<dbReference type="PANTHER" id="PTHR24305:SF230">
    <property type="entry name" value="P450, PUTATIVE (EUROFUNG)-RELATED"/>
    <property type="match status" value="1"/>
</dbReference>
<evidence type="ECO:0000256" key="5">
    <source>
        <dbReference type="ARBA" id="ARBA00023002"/>
    </source>
</evidence>
<evidence type="ECO:0000313" key="12">
    <source>
        <dbReference type="Proteomes" id="UP000639643"/>
    </source>
</evidence>
<dbReference type="SUPFAM" id="SSF48264">
    <property type="entry name" value="Cytochrome P450"/>
    <property type="match status" value="1"/>
</dbReference>
<protein>
    <submittedName>
        <fullName evidence="11">Cytochrome p450</fullName>
    </submittedName>
</protein>
<dbReference type="CDD" id="cd11058">
    <property type="entry name" value="CYP60B-like"/>
    <property type="match status" value="1"/>
</dbReference>
<evidence type="ECO:0000256" key="7">
    <source>
        <dbReference type="ARBA" id="ARBA00023033"/>
    </source>
</evidence>
<dbReference type="InterPro" id="IPR001128">
    <property type="entry name" value="Cyt_P450"/>
</dbReference>
<dbReference type="GO" id="GO:0005506">
    <property type="term" value="F:iron ion binding"/>
    <property type="evidence" value="ECO:0007669"/>
    <property type="project" value="InterPro"/>
</dbReference>
<evidence type="ECO:0000256" key="6">
    <source>
        <dbReference type="ARBA" id="ARBA00023004"/>
    </source>
</evidence>
<evidence type="ECO:0000256" key="9">
    <source>
        <dbReference type="RuleBase" id="RU000461"/>
    </source>
</evidence>
<keyword evidence="5 9" id="KW-0560">Oxidoreductase</keyword>
<dbReference type="PANTHER" id="PTHR24305">
    <property type="entry name" value="CYTOCHROME P450"/>
    <property type="match status" value="1"/>
</dbReference>
<comment type="similarity">
    <text evidence="2 9">Belongs to the cytochrome P450 family.</text>
</comment>
<evidence type="ECO:0000256" key="8">
    <source>
        <dbReference type="PIRSR" id="PIRSR602401-1"/>
    </source>
</evidence>
<proteinExistence type="inferred from homology"/>
<dbReference type="GO" id="GO:0020037">
    <property type="term" value="F:heme binding"/>
    <property type="evidence" value="ECO:0007669"/>
    <property type="project" value="InterPro"/>
</dbReference>
<dbReference type="PROSITE" id="PS00086">
    <property type="entry name" value="CYTOCHROME_P450"/>
    <property type="match status" value="1"/>
</dbReference>
<dbReference type="EMBL" id="WIGM01001251">
    <property type="protein sequence ID" value="KAF6802656.1"/>
    <property type="molecule type" value="Genomic_DNA"/>
</dbReference>
<evidence type="ECO:0000256" key="4">
    <source>
        <dbReference type="ARBA" id="ARBA00022723"/>
    </source>
</evidence>
<sequence>MALITFGLVNTVGLVLGLQPPRHSGTGVHLTNSLNHQAFFYTFAHVLYNLFLHPLRRFPGPLSMRASRWPFCWKLLTGTLPYDMLDLHNRYGPVVRIAPDELAFHDSRAWKDIMGHRAQGGAEMDKSQKFYRAVPGAPSDIVNSGREEHSALRRSLAHGFSERSMRDQQPIIMKYVDLLMERLREHGAGGDKALDLAAWYNYTTFDVIGDLAFGEAFGCLDGSDYHPWVRAIFQLARVGTVLQTATHYPFIKTLMMALVPESVKRQRESHEEFTKAKLRRRLELGQDRPDLIEGLLKKKDDWNMTFDKLRANCGILIIGGSETTATLLSGVTYFLLTNPEPMRKLTEEIRSSFKNESEIDFVSVSNLPYLLACLEEALRMYPPVPIGLPRIVPAGGAKIADEFVPEGTTVSVYQWAMYYSEKNFKDPRNYHPERWLADPEFASDNKDAFQPFHLGPRNCIGRNLAYVEMRIILARMLWNFDMKIADDSHDWVGRQKIYLLWEKGPLNVHLTPVKRS</sequence>
<feature type="chain" id="PRO_5034334494" evidence="10">
    <location>
        <begin position="18"/>
        <end position="516"/>
    </location>
</feature>
<dbReference type="FunFam" id="1.10.630.10:FF:000047">
    <property type="entry name" value="Cytochrome P450 monooxygenase"/>
    <property type="match status" value="1"/>
</dbReference>
<evidence type="ECO:0000256" key="1">
    <source>
        <dbReference type="ARBA" id="ARBA00001971"/>
    </source>
</evidence>
<dbReference type="Pfam" id="PF00067">
    <property type="entry name" value="p450"/>
    <property type="match status" value="1"/>
</dbReference>
<keyword evidence="6 8" id="KW-0408">Iron</keyword>
<dbReference type="PRINTS" id="PR00463">
    <property type="entry name" value="EP450I"/>
</dbReference>
<keyword evidence="4 8" id="KW-0479">Metal-binding</keyword>
<keyword evidence="10" id="KW-0732">Signal</keyword>
<dbReference type="Proteomes" id="UP000639643">
    <property type="component" value="Unassembled WGS sequence"/>
</dbReference>
<dbReference type="GO" id="GO:0016705">
    <property type="term" value="F:oxidoreductase activity, acting on paired donors, with incorporation or reduction of molecular oxygen"/>
    <property type="evidence" value="ECO:0007669"/>
    <property type="project" value="InterPro"/>
</dbReference>
<dbReference type="GO" id="GO:0009403">
    <property type="term" value="P:toxin biosynthetic process"/>
    <property type="evidence" value="ECO:0007669"/>
    <property type="project" value="UniProtKB-ARBA"/>
</dbReference>
<dbReference type="OrthoDB" id="1470350at2759"/>